<sequence>MARKYDPHAGSLFKKEVPEMPEGYYSGDKPNPNLRTFVEQHLKERPYDPETDDYDVPAFDKPIETTKATAIYNMHTYWSKKPHDAIRQYIRHYTKPGDLVLDPFCGSGGTALAALMEGRKAIAIDRSPAATFITKNYCTPVDVQKFEKGINQLLVLMRPYLKCLYSVKCPRCGKTGEIGYTVYSPLVQCIKCMSAVPRYPKGDEKNRTCPECTTDFSGKEKVLDTVPVRMMVKCLDGCRRKTEIHTFSQKMNDISDDIELPAWYCRDLDDRLTKKFPEGLITRQPIAAGAFTIADLYTKRNLLAGKLLFSAISAINCENDIKDLLKFVFNGIVLNISKMLRETKRAIQSGTYYLPPLFRELHIWNAFSYKASQVSKSLHEINESLNSPSIPLVVTTQSAVDLSAIPKESVDYIFTDPPYGAKVQFAEANLAWEVWQGFDTNWWDEEIIVNTPRQVDNQKWYSLMLNSMEEANRILKPGRGLSVCFHGDAGLWQMLQDIMALSGFLPEKSNEGALYIDAREKSYKQRTADNVQLRDLVINFRKPKPSEVTAIIAITGDEDETTFNDKVREIIRDYVGANPGSTKDRIYDEVVSRMVRSGQMEAHDFNELLGQVADEAKIESGKNGGGRWYLKETELVVADAAENAREDSAAEKLGVFIKGFLKKNLGDEGVHYSDLFEHYIYAVKDKPRRQLAEFLPDYFYKTDQGTWRLPASEEEEKAKREARVKGLGRRVKRYIAQLEQGAVIPDHERPNDATLAEWIRHCKRAGLYEQGKLLYEKGGLNSDNLPEEAMVNVEEDYQVCARMLARTQADGSAKTRKKG</sequence>
<dbReference type="PROSITE" id="PS00092">
    <property type="entry name" value="N6_MTASE"/>
    <property type="match status" value="1"/>
</dbReference>
<evidence type="ECO:0000256" key="4">
    <source>
        <dbReference type="ARBA" id="ARBA00022679"/>
    </source>
</evidence>
<evidence type="ECO:0000256" key="5">
    <source>
        <dbReference type="ARBA" id="ARBA00022691"/>
    </source>
</evidence>
<evidence type="ECO:0000256" key="6">
    <source>
        <dbReference type="ARBA" id="ARBA00047942"/>
    </source>
</evidence>
<dbReference type="AlphaFoldDB" id="A0A653A0S2"/>
<comment type="catalytic activity">
    <reaction evidence="6">
        <text>a 2'-deoxyadenosine in DNA + S-adenosyl-L-methionine = an N(6)-methyl-2'-deoxyadenosine in DNA + S-adenosyl-L-homocysteine + H(+)</text>
        <dbReference type="Rhea" id="RHEA:15197"/>
        <dbReference type="Rhea" id="RHEA-COMP:12418"/>
        <dbReference type="Rhea" id="RHEA-COMP:12419"/>
        <dbReference type="ChEBI" id="CHEBI:15378"/>
        <dbReference type="ChEBI" id="CHEBI:57856"/>
        <dbReference type="ChEBI" id="CHEBI:59789"/>
        <dbReference type="ChEBI" id="CHEBI:90615"/>
        <dbReference type="ChEBI" id="CHEBI:90616"/>
        <dbReference type="EC" id="2.1.1.72"/>
    </reaction>
</comment>
<evidence type="ECO:0000313" key="8">
    <source>
        <dbReference type="EMBL" id="VBB41625.1"/>
    </source>
</evidence>
<dbReference type="GO" id="GO:0008170">
    <property type="term" value="F:N-methyltransferase activity"/>
    <property type="evidence" value="ECO:0007669"/>
    <property type="project" value="InterPro"/>
</dbReference>
<dbReference type="EC" id="2.1.1.72" evidence="2"/>
<comment type="similarity">
    <text evidence="1">Belongs to the N(4)/N(6)-methyltransferase family.</text>
</comment>
<dbReference type="PRINTS" id="PR00506">
    <property type="entry name" value="D21N6MTFRASE"/>
</dbReference>
<dbReference type="InterPro" id="IPR002052">
    <property type="entry name" value="DNA_methylase_N6_adenine_CS"/>
</dbReference>
<evidence type="ECO:0000256" key="1">
    <source>
        <dbReference type="ARBA" id="ARBA00006594"/>
    </source>
</evidence>
<protein>
    <recommendedName>
        <fullName evidence="2">site-specific DNA-methyltransferase (adenine-specific)</fullName>
        <ecNumber evidence="2">2.1.1.72</ecNumber>
    </recommendedName>
</protein>
<keyword evidence="5" id="KW-0949">S-adenosyl-L-methionine</keyword>
<dbReference type="GO" id="GO:0003677">
    <property type="term" value="F:DNA binding"/>
    <property type="evidence" value="ECO:0007669"/>
    <property type="project" value="InterPro"/>
</dbReference>
<evidence type="ECO:0000256" key="3">
    <source>
        <dbReference type="ARBA" id="ARBA00022603"/>
    </source>
</evidence>
<proteinExistence type="inferred from homology"/>
<dbReference type="InterPro" id="IPR029063">
    <property type="entry name" value="SAM-dependent_MTases_sf"/>
</dbReference>
<accession>A0A653A0S2</accession>
<dbReference type="InterPro" id="IPR002295">
    <property type="entry name" value="N4/N6-MTase_EcoPI_Mod-like"/>
</dbReference>
<gene>
    <name evidence="8" type="ORF">TRIP_B120060</name>
</gene>
<keyword evidence="4" id="KW-0808">Transferase</keyword>
<evidence type="ECO:0000256" key="2">
    <source>
        <dbReference type="ARBA" id="ARBA00011900"/>
    </source>
</evidence>
<feature type="domain" description="DNA methylase N-4/N-6" evidence="7">
    <location>
        <begin position="69"/>
        <end position="129"/>
    </location>
</feature>
<dbReference type="EMBL" id="UPXX01000004">
    <property type="protein sequence ID" value="VBB41625.1"/>
    <property type="molecule type" value="Genomic_DNA"/>
</dbReference>
<keyword evidence="3 8" id="KW-0489">Methyltransferase</keyword>
<evidence type="ECO:0000259" key="7">
    <source>
        <dbReference type="Pfam" id="PF01555"/>
    </source>
</evidence>
<dbReference type="InterPro" id="IPR002941">
    <property type="entry name" value="DNA_methylase_N4/N6"/>
</dbReference>
<reference evidence="8" key="1">
    <citation type="submission" date="2018-07" db="EMBL/GenBank/DDBJ databases">
        <authorList>
            <consortium name="Genoscope - CEA"/>
            <person name="William W."/>
        </authorList>
    </citation>
    <scope>NUCLEOTIDE SEQUENCE</scope>
    <source>
        <strain evidence="8">IK1</strain>
    </source>
</reference>
<name>A0A653A0S2_UNCDX</name>
<dbReference type="Pfam" id="PF01555">
    <property type="entry name" value="N6_N4_Mtase"/>
    <property type="match status" value="1"/>
</dbReference>
<organism evidence="8">
    <name type="scientific">Uncultured Desulfatiglans sp</name>
    <dbReference type="NCBI Taxonomy" id="1748965"/>
    <lineage>
        <taxon>Bacteria</taxon>
        <taxon>Pseudomonadati</taxon>
        <taxon>Thermodesulfobacteriota</taxon>
        <taxon>Desulfobacteria</taxon>
        <taxon>Desulfatiglandales</taxon>
        <taxon>Desulfatiglandaceae</taxon>
        <taxon>Desulfatiglans</taxon>
        <taxon>environmental samples</taxon>
    </lineage>
</organism>
<dbReference type="Gene3D" id="3.40.50.150">
    <property type="entry name" value="Vaccinia Virus protein VP39"/>
    <property type="match status" value="2"/>
</dbReference>
<dbReference type="SUPFAM" id="SSF53335">
    <property type="entry name" value="S-adenosyl-L-methionine-dependent methyltransferases"/>
    <property type="match status" value="2"/>
</dbReference>
<dbReference type="GO" id="GO:0009007">
    <property type="term" value="F:site-specific DNA-methyltransferase (adenine-specific) activity"/>
    <property type="evidence" value="ECO:0007669"/>
    <property type="project" value="UniProtKB-EC"/>
</dbReference>
<dbReference type="GO" id="GO:0032259">
    <property type="term" value="P:methylation"/>
    <property type="evidence" value="ECO:0007669"/>
    <property type="project" value="UniProtKB-KW"/>
</dbReference>